<proteinExistence type="predicted"/>
<organism evidence="1">
    <name type="scientific">Myoviridae sp. cteaT5</name>
    <dbReference type="NCBI Taxonomy" id="2826676"/>
    <lineage>
        <taxon>Viruses</taxon>
        <taxon>Duplodnaviria</taxon>
        <taxon>Heunggongvirae</taxon>
        <taxon>Uroviricota</taxon>
        <taxon>Caudoviricetes</taxon>
    </lineage>
</organism>
<reference evidence="1" key="1">
    <citation type="journal article" date="2021" name="Proc. Natl. Acad. Sci. U.S.A.">
        <title>A Catalog of Tens of Thousands of Viruses from Human Metagenomes Reveals Hidden Associations with Chronic Diseases.</title>
        <authorList>
            <person name="Tisza M.J."/>
            <person name="Buck C.B."/>
        </authorList>
    </citation>
    <scope>NUCLEOTIDE SEQUENCE</scope>
    <source>
        <strain evidence="1">CteaT5</strain>
    </source>
</reference>
<accession>A0A8S5NRX4</accession>
<sequence length="37" mass="4384">MKAEIKNNKKTEQRLRRQRDTWAISNAALFLAGVLRR</sequence>
<dbReference type="EMBL" id="BK015228">
    <property type="protein sequence ID" value="DAD97058.1"/>
    <property type="molecule type" value="Genomic_DNA"/>
</dbReference>
<protein>
    <submittedName>
        <fullName evidence="1">Uncharacterized protein</fullName>
    </submittedName>
</protein>
<evidence type="ECO:0000313" key="1">
    <source>
        <dbReference type="EMBL" id="DAD97058.1"/>
    </source>
</evidence>
<name>A0A8S5NRX4_9CAUD</name>